<evidence type="ECO:0000256" key="1">
    <source>
        <dbReference type="ARBA" id="ARBA00022598"/>
    </source>
</evidence>
<evidence type="ECO:0000256" key="5">
    <source>
        <dbReference type="ARBA" id="ARBA00023146"/>
    </source>
</evidence>
<dbReference type="Gene3D" id="3.40.50.620">
    <property type="entry name" value="HUPs"/>
    <property type="match status" value="1"/>
</dbReference>
<organism evidence="7 8">
    <name type="scientific">Trichonephila clavata</name>
    <name type="common">Joro spider</name>
    <name type="synonym">Nephila clavata</name>
    <dbReference type="NCBI Taxonomy" id="2740835"/>
    <lineage>
        <taxon>Eukaryota</taxon>
        <taxon>Metazoa</taxon>
        <taxon>Ecdysozoa</taxon>
        <taxon>Arthropoda</taxon>
        <taxon>Chelicerata</taxon>
        <taxon>Arachnida</taxon>
        <taxon>Araneae</taxon>
        <taxon>Araneomorphae</taxon>
        <taxon>Entelegynae</taxon>
        <taxon>Araneoidea</taxon>
        <taxon>Nephilidae</taxon>
        <taxon>Trichonephila</taxon>
    </lineage>
</organism>
<protein>
    <submittedName>
        <fullName evidence="7">Isoleucine--tRNA ligase, cytoplasmic</fullName>
    </submittedName>
</protein>
<evidence type="ECO:0000256" key="2">
    <source>
        <dbReference type="ARBA" id="ARBA00022741"/>
    </source>
</evidence>
<feature type="domain" description="Aminoacyl-tRNA synthetase class Ia" evidence="6">
    <location>
        <begin position="18"/>
        <end position="134"/>
    </location>
</feature>
<dbReference type="PROSITE" id="PS00178">
    <property type="entry name" value="AA_TRNA_LIGASE_I"/>
    <property type="match status" value="1"/>
</dbReference>
<keyword evidence="1 7" id="KW-0436">Ligase</keyword>
<dbReference type="GO" id="GO:0004822">
    <property type="term" value="F:isoleucine-tRNA ligase activity"/>
    <property type="evidence" value="ECO:0007669"/>
    <property type="project" value="InterPro"/>
</dbReference>
<dbReference type="InterPro" id="IPR001412">
    <property type="entry name" value="aa-tRNA-synth_I_CS"/>
</dbReference>
<evidence type="ECO:0000259" key="6">
    <source>
        <dbReference type="Pfam" id="PF00133"/>
    </source>
</evidence>
<dbReference type="PANTHER" id="PTHR42780:SF1">
    <property type="entry name" value="ISOLEUCINE--TRNA LIGASE, CYTOPLASMIC"/>
    <property type="match status" value="1"/>
</dbReference>
<proteinExistence type="predicted"/>
<evidence type="ECO:0000256" key="4">
    <source>
        <dbReference type="ARBA" id="ARBA00022917"/>
    </source>
</evidence>
<evidence type="ECO:0000313" key="8">
    <source>
        <dbReference type="Proteomes" id="UP000887116"/>
    </source>
</evidence>
<reference evidence="7" key="1">
    <citation type="submission" date="2020-07" db="EMBL/GenBank/DDBJ databases">
        <title>Multicomponent nature underlies the extraordinary mechanical properties of spider dragline silk.</title>
        <authorList>
            <person name="Kono N."/>
            <person name="Nakamura H."/>
            <person name="Mori M."/>
            <person name="Yoshida Y."/>
            <person name="Ohtoshi R."/>
            <person name="Malay A.D."/>
            <person name="Moran D.A.P."/>
            <person name="Tomita M."/>
            <person name="Numata K."/>
            <person name="Arakawa K."/>
        </authorList>
    </citation>
    <scope>NUCLEOTIDE SEQUENCE</scope>
</reference>
<dbReference type="GO" id="GO:0006428">
    <property type="term" value="P:isoleucyl-tRNA aminoacylation"/>
    <property type="evidence" value="ECO:0007669"/>
    <property type="project" value="TreeGrafter"/>
</dbReference>
<keyword evidence="3" id="KW-0067">ATP-binding</keyword>
<dbReference type="AlphaFoldDB" id="A0A8X6FD69"/>
<keyword evidence="5" id="KW-0030">Aminoacyl-tRNA synthetase</keyword>
<dbReference type="EMBL" id="BMAO01001841">
    <property type="protein sequence ID" value="GFQ76377.1"/>
    <property type="molecule type" value="Genomic_DNA"/>
</dbReference>
<sequence length="140" mass="16401">MVEAVPENINFSKEEEYVLNFWKSIDAFKNCLKQSKGKPRYTFYDGPPFATGLPHYGHILTSTIKDIVTRFAHQTGHHVQRRFGWDCHGLPVEYEIDKTLNIKSPNDVEKIGIENYNNECRKIVMRYAKQWEHSHFLLAS</sequence>
<dbReference type="GO" id="GO:0005524">
    <property type="term" value="F:ATP binding"/>
    <property type="evidence" value="ECO:0007669"/>
    <property type="project" value="UniProtKB-KW"/>
</dbReference>
<accession>A0A8X6FD69</accession>
<dbReference type="OrthoDB" id="1706657at2759"/>
<keyword evidence="8" id="KW-1185">Reference proteome</keyword>
<dbReference type="PANTHER" id="PTHR42780">
    <property type="entry name" value="SOLEUCYL-TRNA SYNTHETASE"/>
    <property type="match status" value="1"/>
</dbReference>
<dbReference type="Proteomes" id="UP000887116">
    <property type="component" value="Unassembled WGS sequence"/>
</dbReference>
<comment type="caution">
    <text evidence="7">The sequence shown here is derived from an EMBL/GenBank/DDBJ whole genome shotgun (WGS) entry which is preliminary data.</text>
</comment>
<dbReference type="InterPro" id="IPR002300">
    <property type="entry name" value="aa-tRNA-synth_Ia"/>
</dbReference>
<dbReference type="Pfam" id="PF00133">
    <property type="entry name" value="tRNA-synt_1"/>
    <property type="match status" value="1"/>
</dbReference>
<name>A0A8X6FD69_TRICU</name>
<dbReference type="InterPro" id="IPR014729">
    <property type="entry name" value="Rossmann-like_a/b/a_fold"/>
</dbReference>
<keyword evidence="2" id="KW-0547">Nucleotide-binding</keyword>
<dbReference type="SUPFAM" id="SSF52374">
    <property type="entry name" value="Nucleotidylyl transferase"/>
    <property type="match status" value="1"/>
</dbReference>
<dbReference type="InterPro" id="IPR023586">
    <property type="entry name" value="Ile-tRNA-ligase_type2"/>
</dbReference>
<keyword evidence="4" id="KW-0648">Protein biosynthesis</keyword>
<evidence type="ECO:0000313" key="7">
    <source>
        <dbReference type="EMBL" id="GFQ76377.1"/>
    </source>
</evidence>
<gene>
    <name evidence="7" type="primary">IARS1</name>
    <name evidence="7" type="ORF">TNCT_623101</name>
</gene>
<evidence type="ECO:0000256" key="3">
    <source>
        <dbReference type="ARBA" id="ARBA00022840"/>
    </source>
</evidence>